<feature type="domain" description="Lipase" evidence="6">
    <location>
        <begin position="113"/>
        <end position="335"/>
    </location>
</feature>
<keyword evidence="5" id="KW-0732">Signal</keyword>
<dbReference type="GeneID" id="108864047"/>
<evidence type="ECO:0000313" key="9">
    <source>
        <dbReference type="RefSeq" id="XP_018494439.1"/>
    </source>
</evidence>
<comment type="similarity">
    <text evidence="2 4">Belongs to the AB hydrolase superfamily. Lipase family.</text>
</comment>
<evidence type="ECO:0000256" key="4">
    <source>
        <dbReference type="RuleBase" id="RU004262"/>
    </source>
</evidence>
<feature type="domain" description="F-box/LRR-repeat protein 15-like leucin rich repeat" evidence="7">
    <location>
        <begin position="647"/>
        <end position="787"/>
    </location>
</feature>
<dbReference type="GO" id="GO:0016042">
    <property type="term" value="P:lipid catabolic process"/>
    <property type="evidence" value="ECO:0007669"/>
    <property type="project" value="TreeGrafter"/>
</dbReference>
<dbReference type="RefSeq" id="XP_018494439.1">
    <property type="nucleotide sequence ID" value="XM_018638923.1"/>
</dbReference>
<comment type="subcellular location">
    <subcellularLocation>
        <location evidence="1">Secreted</location>
    </subcellularLocation>
</comment>
<dbReference type="PANTHER" id="PTHR11610">
    <property type="entry name" value="LIPASE"/>
    <property type="match status" value="1"/>
</dbReference>
<dbReference type="InterPro" id="IPR000734">
    <property type="entry name" value="TAG_lipase"/>
</dbReference>
<protein>
    <submittedName>
        <fullName evidence="9">Uncharacterized protein LOC108864047</fullName>
    </submittedName>
</protein>
<dbReference type="AlphaFoldDB" id="A0AAJ7L391"/>
<dbReference type="Gene3D" id="3.80.10.10">
    <property type="entry name" value="Ribonuclease Inhibitor"/>
    <property type="match status" value="1"/>
</dbReference>
<dbReference type="SMART" id="SM00367">
    <property type="entry name" value="LRR_CC"/>
    <property type="match status" value="3"/>
</dbReference>
<dbReference type="Proteomes" id="UP000694867">
    <property type="component" value="Unplaced"/>
</dbReference>
<feature type="chain" id="PRO_5042483032" evidence="5">
    <location>
        <begin position="19"/>
        <end position="792"/>
    </location>
</feature>
<dbReference type="Pfam" id="PF00151">
    <property type="entry name" value="Lipase"/>
    <property type="match status" value="1"/>
</dbReference>
<organism evidence="8 9">
    <name type="scientific">Galendromus occidentalis</name>
    <name type="common">western predatory mite</name>
    <dbReference type="NCBI Taxonomy" id="34638"/>
    <lineage>
        <taxon>Eukaryota</taxon>
        <taxon>Metazoa</taxon>
        <taxon>Ecdysozoa</taxon>
        <taxon>Arthropoda</taxon>
        <taxon>Chelicerata</taxon>
        <taxon>Arachnida</taxon>
        <taxon>Acari</taxon>
        <taxon>Parasitiformes</taxon>
        <taxon>Mesostigmata</taxon>
        <taxon>Gamasina</taxon>
        <taxon>Phytoseioidea</taxon>
        <taxon>Phytoseiidae</taxon>
        <taxon>Typhlodrominae</taxon>
        <taxon>Galendromus</taxon>
    </lineage>
</organism>
<dbReference type="InterPro" id="IPR029058">
    <property type="entry name" value="AB_hydrolase_fold"/>
</dbReference>
<dbReference type="InterPro" id="IPR013818">
    <property type="entry name" value="Lipase"/>
</dbReference>
<dbReference type="Gene3D" id="3.40.50.1820">
    <property type="entry name" value="alpha/beta hydrolase"/>
    <property type="match status" value="1"/>
</dbReference>
<feature type="signal peptide" evidence="5">
    <location>
        <begin position="1"/>
        <end position="18"/>
    </location>
</feature>
<dbReference type="PRINTS" id="PR00821">
    <property type="entry name" value="TAGLIPASE"/>
</dbReference>
<dbReference type="SUPFAM" id="SSF53474">
    <property type="entry name" value="alpha/beta-Hydrolases"/>
    <property type="match status" value="1"/>
</dbReference>
<dbReference type="InterPro" id="IPR057207">
    <property type="entry name" value="FBXL15_LRR"/>
</dbReference>
<evidence type="ECO:0000256" key="3">
    <source>
        <dbReference type="ARBA" id="ARBA00022525"/>
    </source>
</evidence>
<evidence type="ECO:0000256" key="5">
    <source>
        <dbReference type="SAM" id="SignalP"/>
    </source>
</evidence>
<reference evidence="9" key="1">
    <citation type="submission" date="2025-08" db="UniProtKB">
        <authorList>
            <consortium name="RefSeq"/>
        </authorList>
    </citation>
    <scope>IDENTIFICATION</scope>
</reference>
<dbReference type="InterPro" id="IPR006553">
    <property type="entry name" value="Leu-rich_rpt_Cys-con_subtyp"/>
</dbReference>
<gene>
    <name evidence="9" type="primary">LOC108864047</name>
</gene>
<dbReference type="Pfam" id="PF25372">
    <property type="entry name" value="DUF7885"/>
    <property type="match status" value="1"/>
</dbReference>
<sequence>MNFLALLMFLCPALMAAAGSIQELGHSKVDLRISEDYNTSLEDMRGLRDVSEDSSRTVCFGELGCFNDSIGMKIPEDPTAIPPFYVLVSSEKEEVRLRWNDEDRELRLKTAGYFGEERHLIFVAHGFGESSRRPWMWDLKDAALKAYPGANIVIIDWREGADAPDYDQASANVAVIATMTAALTQSLMLIHPKIKAENIYFIGFSLGAQMAGFYARAFTKRTGRKIGRITSLDAAGPNFEAIGVSPRRGEADFVEAIHTSLEFTALLGRVGYYAAYGDIDFYPNGGTRQAGCLGITCSHERAYHYLIEALNDVEGCQFKGLRCKSAVEAEDGNCNGHAIDTYIVNLLELESEFLDRLGEDLLILRLEKCDWSLRAFYTILRYCKHLRVLDFSALGRRGARETLRPVENVPIDHIRLSSPLVRSLSLREVILADGELNHLLDSLPNLEQIAVHAPMHVNVSSRGTLICLLRAEQTFKKLDFAFDSLDPDVVRLIEKYADSLVDLRLDSCKGLLPEAYRSMSDCRNLRVLVLREPDALQDRHLLKILGRAPELEFFYVTDAIQLTNAAVEHIDAVGKFRCIPQSRIETAPDILQIHGTFPPPQDMMLTVGNAHFSHSIPSMRGNFRTIIVYGPNSTRECIAWIAKNFGKVEEFKIECYPPLSDDTAHRLSSLKSLRKLSLIGARWFSDEAFARGIGSSAMETLEITDCPLTDKGLASLAAHHGRLRRFHLTNCNRVTDTGISSLLRGEPFLEALELTNCDLLTENCLSEMRKSCPHLVELTVNCPKITQSFRAP</sequence>
<keyword evidence="8" id="KW-1185">Reference proteome</keyword>
<dbReference type="PANTHER" id="PTHR11610:SF173">
    <property type="entry name" value="LIPASE DOMAIN-CONTAINING PROTEIN-RELATED"/>
    <property type="match status" value="1"/>
</dbReference>
<dbReference type="InterPro" id="IPR032675">
    <property type="entry name" value="LRR_dom_sf"/>
</dbReference>
<name>A0AAJ7L391_9ACAR</name>
<dbReference type="GO" id="GO:0016298">
    <property type="term" value="F:lipase activity"/>
    <property type="evidence" value="ECO:0007669"/>
    <property type="project" value="InterPro"/>
</dbReference>
<dbReference type="GO" id="GO:0005615">
    <property type="term" value="C:extracellular space"/>
    <property type="evidence" value="ECO:0007669"/>
    <property type="project" value="TreeGrafter"/>
</dbReference>
<evidence type="ECO:0000259" key="6">
    <source>
        <dbReference type="Pfam" id="PF00151"/>
    </source>
</evidence>
<dbReference type="SUPFAM" id="SSF52047">
    <property type="entry name" value="RNI-like"/>
    <property type="match status" value="1"/>
</dbReference>
<evidence type="ECO:0000256" key="2">
    <source>
        <dbReference type="ARBA" id="ARBA00010701"/>
    </source>
</evidence>
<dbReference type="KEGG" id="goe:108864047"/>
<evidence type="ECO:0000313" key="8">
    <source>
        <dbReference type="Proteomes" id="UP000694867"/>
    </source>
</evidence>
<evidence type="ECO:0000259" key="7">
    <source>
        <dbReference type="Pfam" id="PF25372"/>
    </source>
</evidence>
<evidence type="ECO:0000256" key="1">
    <source>
        <dbReference type="ARBA" id="ARBA00004613"/>
    </source>
</evidence>
<keyword evidence="3" id="KW-0964">Secreted</keyword>
<proteinExistence type="inferred from homology"/>
<accession>A0AAJ7L391</accession>